<dbReference type="InterPro" id="IPR017853">
    <property type="entry name" value="GH"/>
</dbReference>
<accession>A0A834Z944</accession>
<protein>
    <recommendedName>
        <fullName evidence="8">Glucan endo-1,3-beta-D-glucosidase</fullName>
    </recommendedName>
</protein>
<evidence type="ECO:0000256" key="2">
    <source>
        <dbReference type="ARBA" id="ARBA00022801"/>
    </source>
</evidence>
<evidence type="ECO:0000256" key="4">
    <source>
        <dbReference type="RuleBase" id="RU004335"/>
    </source>
</evidence>
<evidence type="ECO:0000313" key="6">
    <source>
        <dbReference type="EMBL" id="KAF8403734.1"/>
    </source>
</evidence>
<dbReference type="EMBL" id="JABCRI010000007">
    <property type="protein sequence ID" value="KAF8403734.1"/>
    <property type="molecule type" value="Genomic_DNA"/>
</dbReference>
<organism evidence="6 7">
    <name type="scientific">Tetracentron sinense</name>
    <name type="common">Spur-leaf</name>
    <dbReference type="NCBI Taxonomy" id="13715"/>
    <lineage>
        <taxon>Eukaryota</taxon>
        <taxon>Viridiplantae</taxon>
        <taxon>Streptophyta</taxon>
        <taxon>Embryophyta</taxon>
        <taxon>Tracheophyta</taxon>
        <taxon>Spermatophyta</taxon>
        <taxon>Magnoliopsida</taxon>
        <taxon>Trochodendrales</taxon>
        <taxon>Trochodendraceae</taxon>
        <taxon>Tetracentron</taxon>
    </lineage>
</organism>
<gene>
    <name evidence="6" type="ORF">HHK36_011838</name>
</gene>
<dbReference type="InterPro" id="IPR000490">
    <property type="entry name" value="Glyco_hydro_17"/>
</dbReference>
<dbReference type="PANTHER" id="PTHR32227">
    <property type="entry name" value="GLUCAN ENDO-1,3-BETA-GLUCOSIDASE BG1-RELATED-RELATED"/>
    <property type="match status" value="1"/>
</dbReference>
<dbReference type="GO" id="GO:0005975">
    <property type="term" value="P:carbohydrate metabolic process"/>
    <property type="evidence" value="ECO:0007669"/>
    <property type="project" value="InterPro"/>
</dbReference>
<keyword evidence="7" id="KW-1185">Reference proteome</keyword>
<dbReference type="AlphaFoldDB" id="A0A834Z944"/>
<reference evidence="6 7" key="1">
    <citation type="submission" date="2020-04" db="EMBL/GenBank/DDBJ databases">
        <title>Plant Genome Project.</title>
        <authorList>
            <person name="Zhang R.-G."/>
        </authorList>
    </citation>
    <scope>NUCLEOTIDE SEQUENCE [LARGE SCALE GENOMIC DNA]</scope>
    <source>
        <strain evidence="6">YNK0</strain>
        <tissue evidence="6">Leaf</tissue>
    </source>
</reference>
<dbReference type="PROSITE" id="PS00587">
    <property type="entry name" value="GLYCOSYL_HYDROL_F17"/>
    <property type="match status" value="1"/>
</dbReference>
<evidence type="ECO:0008006" key="8">
    <source>
        <dbReference type="Google" id="ProtNLM"/>
    </source>
</evidence>
<dbReference type="OrthoDB" id="941679at2759"/>
<comment type="caution">
    <text evidence="6">The sequence shown here is derived from an EMBL/GenBank/DDBJ whole genome shotgun (WGS) entry which is preliminary data.</text>
</comment>
<dbReference type="Gene3D" id="3.20.20.80">
    <property type="entry name" value="Glycosidases"/>
    <property type="match status" value="2"/>
</dbReference>
<dbReference type="GO" id="GO:0004553">
    <property type="term" value="F:hydrolase activity, hydrolyzing O-glycosyl compounds"/>
    <property type="evidence" value="ECO:0007669"/>
    <property type="project" value="InterPro"/>
</dbReference>
<sequence>MATFYAKSSSPSISAVMLLLGLLMDNPRNNRCAVNRPSVSFKYIAVGNEVSTTDRQYVRPALQNIFKGFSSAGLRDHINVSTAIDTSVLGNKREISLPYALFTAPSVVVQDGQFGYRNLFDALLDALYSALEKAGGASLKIVVSETGWPTAAGSATTVDNARIYNLNLIQHVKGGTPKRPGKPIETYIFAMFYENKKPPGLETHWGLFSPNKQPKYAIEFA</sequence>
<evidence type="ECO:0000256" key="3">
    <source>
        <dbReference type="ARBA" id="ARBA00023295"/>
    </source>
</evidence>
<keyword evidence="2 5" id="KW-0378">Hydrolase</keyword>
<evidence type="ECO:0000256" key="1">
    <source>
        <dbReference type="ARBA" id="ARBA00008773"/>
    </source>
</evidence>
<proteinExistence type="inferred from homology"/>
<dbReference type="Proteomes" id="UP000655225">
    <property type="component" value="Unassembled WGS sequence"/>
</dbReference>
<keyword evidence="3 5" id="KW-0326">Glycosidase</keyword>
<evidence type="ECO:0000256" key="5">
    <source>
        <dbReference type="RuleBase" id="RU004336"/>
    </source>
</evidence>
<name>A0A834Z944_TETSI</name>
<evidence type="ECO:0000313" key="7">
    <source>
        <dbReference type="Proteomes" id="UP000655225"/>
    </source>
</evidence>
<dbReference type="InterPro" id="IPR044965">
    <property type="entry name" value="Glyco_hydro_17_plant"/>
</dbReference>
<comment type="similarity">
    <text evidence="1 4">Belongs to the glycosyl hydrolase 17 family.</text>
</comment>
<dbReference type="SUPFAM" id="SSF51445">
    <property type="entry name" value="(Trans)glycosidases"/>
    <property type="match status" value="1"/>
</dbReference>
<dbReference type="Pfam" id="PF00332">
    <property type="entry name" value="Glyco_hydro_17"/>
    <property type="match status" value="2"/>
</dbReference>